<dbReference type="EMBL" id="AALOQI010000008">
    <property type="protein sequence ID" value="EDB7791825.1"/>
    <property type="molecule type" value="Genomic_DNA"/>
</dbReference>
<organism evidence="1">
    <name type="scientific">Listeria monocytogenes</name>
    <dbReference type="NCBI Taxonomy" id="1639"/>
    <lineage>
        <taxon>Bacteria</taxon>
        <taxon>Bacillati</taxon>
        <taxon>Bacillota</taxon>
        <taxon>Bacilli</taxon>
        <taxon>Bacillales</taxon>
        <taxon>Listeriaceae</taxon>
        <taxon>Listeria</taxon>
    </lineage>
</organism>
<sequence length="218" mass="26859">MTIDYEELRLYKDRIRIFFIIYFFSEIYNEQQYSDCCRVLHTEVKIQKLDFLIRNPDYLCYELLDICNRKDVKKEEIKTIVKNIFCSHEPQIRRLEMEKFFFGAYEDIDQVIAFLVTVGFIKYTTERNSVLRPTEKSYYITNEADLKMKRNMDEMPYLQWYIDRCLLIKKYFGEYSGTELKNLQYKIDEYRDTTYKEYIQNVEEKVKIKYFEEFGEEL</sequence>
<comment type="caution">
    <text evidence="1">The sequence shown here is derived from an EMBL/GenBank/DDBJ whole genome shotgun (WGS) entry which is preliminary data.</text>
</comment>
<gene>
    <name evidence="1" type="ORF">F9653_13850</name>
</gene>
<name>A0A5M2PZ12_LISMN</name>
<evidence type="ECO:0000313" key="1">
    <source>
        <dbReference type="EMBL" id="EDB7791825.1"/>
    </source>
</evidence>
<proteinExistence type="predicted"/>
<reference evidence="1" key="1">
    <citation type="submission" date="2019-10" db="EMBL/GenBank/DDBJ databases">
        <authorList>
            <consortium name="GenomeTrakr network: Whole genome sequencing for foodborne pathogen traceback"/>
        </authorList>
    </citation>
    <scope>NUCLEOTIDE SEQUENCE</scope>
    <source>
        <strain evidence="1">CDPHFDLB-FM19-02204-A</strain>
    </source>
</reference>
<accession>A0A5M2PZ12</accession>
<dbReference type="AlphaFoldDB" id="A0A5M2PZ12"/>
<protein>
    <submittedName>
        <fullName evidence="1">Uncharacterized protein</fullName>
    </submittedName>
</protein>